<reference evidence="1 2" key="1">
    <citation type="journal article" date="2014" name="Genome Announc.">
        <title>Genome Sequence of the Microsporidian Species Nematocida sp1 Strain ERTm6 (ATCC PRA-372).</title>
        <authorList>
            <person name="Bakowski M.A."/>
            <person name="Priest M."/>
            <person name="Young S."/>
            <person name="Cuomo C.A."/>
            <person name="Troemel E.R."/>
        </authorList>
    </citation>
    <scope>NUCLEOTIDE SEQUENCE [LARGE SCALE GENOMIC DNA]</scope>
    <source>
        <strain evidence="1 2">ERTm6</strain>
    </source>
</reference>
<keyword evidence="2" id="KW-1185">Reference proteome</keyword>
<dbReference type="RefSeq" id="XP_052904848.1">
    <property type="nucleotide sequence ID" value="XM_053049043.1"/>
</dbReference>
<gene>
    <name evidence="1" type="ORF">NESG_01413</name>
</gene>
<proteinExistence type="predicted"/>
<comment type="caution">
    <text evidence="1">The sequence shown here is derived from an EMBL/GenBank/DDBJ whole genome shotgun (WGS) entry which is preliminary data.</text>
</comment>
<accession>A0A086J2C5</accession>
<dbReference type="InterPro" id="IPR016024">
    <property type="entry name" value="ARM-type_fold"/>
</dbReference>
<dbReference type="SUPFAM" id="SSF48371">
    <property type="entry name" value="ARM repeat"/>
    <property type="match status" value="1"/>
</dbReference>
<sequence length="722" mass="83266">MRVGSLLNTVQTEKIQESKEALQQLEQLILEGDTTDIFKEFCECTSIIIGCKKGDLPKSLLQFMNELMKRLKHMKIGRNFMHNLIKYLVRGLDSKLKHVRYNSLSLLWSCIEHLDSVSPRLWEIVKIKIGEKLFDKEVNVRIQAIRIAAKYQETAVENGLQFYKLFKDLLRYDASAEVRKLVLQYIVVNKSTIDAIISRAADVNEGVRMVFATSKLSVIPWEKDLNLEQKSSLLQSLEEERVEEIRKKSMERIEIIFEEIFHGKYELFTNAFYLENRNNKSLERVLAELMKRYEYADGFNEEFLERATPSLLFLMWVSLEHIDKERGRDTISLPDMAVLLKSIADAACSVGVDDQYEGTLVHALFALLEYYDVFQGSERNLLVKCALYILSQPVDLLQGVVDSVCKMIIKACSGSENDKFYIKALSVGKERTQLLFAESLMKSKELPIGKFPSVFQLIEEKSKTAIFSSDAEIKECCIRLQVLCACEKNQSTDALEQLLSLAKQNSQSALCALVDLAIIFREKTDIFNLVFEIVKTTEFLLQDKSITKILLTGLCTEDQTKELLQRLVQRFYSEQTNLEDAQYLHVFFYEYFRNNYSAVFSVYPQVISKVKHWKVFNDQIIYWFESRQNTVYTETNLLLDALSVVLESLSTGDPQTPLKEKKDTLQRYLDLLSKVSLLKYLLSETEKVKAIEISSALSKQTVKILPDNDVVKNILFDLISRE</sequence>
<dbReference type="PANTHER" id="PTHR14418:SF5">
    <property type="entry name" value="CONDENSIN COMPLEX SUBUNIT 3"/>
    <property type="match status" value="1"/>
</dbReference>
<dbReference type="PANTHER" id="PTHR14418">
    <property type="entry name" value="CONDENSIN COMPLEX SUBUNIT 3-RELATED"/>
    <property type="match status" value="1"/>
</dbReference>
<dbReference type="GO" id="GO:0000793">
    <property type="term" value="C:condensed chromosome"/>
    <property type="evidence" value="ECO:0007669"/>
    <property type="project" value="TreeGrafter"/>
</dbReference>
<evidence type="ECO:0000313" key="1">
    <source>
        <dbReference type="EMBL" id="KFG26293.1"/>
    </source>
</evidence>
<organism evidence="1 2">
    <name type="scientific">Nematocida ausubeli (strain ATCC PRA-371 / ERTm2)</name>
    <name type="common">Nematode killer fungus</name>
    <dbReference type="NCBI Taxonomy" id="1913371"/>
    <lineage>
        <taxon>Eukaryota</taxon>
        <taxon>Fungi</taxon>
        <taxon>Fungi incertae sedis</taxon>
        <taxon>Microsporidia</taxon>
        <taxon>Nematocida</taxon>
    </lineage>
</organism>
<protein>
    <recommendedName>
        <fullName evidence="3">Condensin complex subunit 1 C-terminal domain-containing protein</fullName>
    </recommendedName>
</protein>
<dbReference type="GO" id="GO:0000796">
    <property type="term" value="C:condensin complex"/>
    <property type="evidence" value="ECO:0007669"/>
    <property type="project" value="InterPro"/>
</dbReference>
<evidence type="ECO:0000313" key="2">
    <source>
        <dbReference type="Proteomes" id="UP000054524"/>
    </source>
</evidence>
<name>A0A086J2C5_NEMA1</name>
<dbReference type="GO" id="GO:0007076">
    <property type="term" value="P:mitotic chromosome condensation"/>
    <property type="evidence" value="ECO:0007669"/>
    <property type="project" value="InterPro"/>
</dbReference>
<dbReference type="Gene3D" id="1.25.10.10">
    <property type="entry name" value="Leucine-rich Repeat Variant"/>
    <property type="match status" value="1"/>
</dbReference>
<dbReference type="InterPro" id="IPR011989">
    <property type="entry name" value="ARM-like"/>
</dbReference>
<dbReference type="HOGENOM" id="CLU_383137_0_0_1"/>
<dbReference type="InterPro" id="IPR027165">
    <property type="entry name" value="CND3"/>
</dbReference>
<evidence type="ECO:0008006" key="3">
    <source>
        <dbReference type="Google" id="ProtNLM"/>
    </source>
</evidence>
<dbReference type="EMBL" id="AKIJ01000003">
    <property type="protein sequence ID" value="KFG26293.1"/>
    <property type="molecule type" value="Genomic_DNA"/>
</dbReference>
<dbReference type="AlphaFoldDB" id="A0A086J2C5"/>
<dbReference type="GeneID" id="77676386"/>
<dbReference type="Proteomes" id="UP000054524">
    <property type="component" value="Unassembled WGS sequence"/>
</dbReference>
<dbReference type="OrthoDB" id="27187at2759"/>